<protein>
    <submittedName>
        <fullName evidence="2">Uncharacterized protein</fullName>
    </submittedName>
</protein>
<keyword evidence="1" id="KW-0732">Signal</keyword>
<name>A0A951IZ57_9BACT</name>
<dbReference type="EMBL" id="RPHB01000006">
    <property type="protein sequence ID" value="MBW3468974.1"/>
    <property type="molecule type" value="Genomic_DNA"/>
</dbReference>
<feature type="chain" id="PRO_5037119301" evidence="1">
    <location>
        <begin position="21"/>
        <end position="344"/>
    </location>
</feature>
<sequence>MKKPILTLAAAILISGNLAAQELFTGVGAKGYYNKVLKGQDAFYIPQFQIGFETYSETAQVVQEGKLSKLQNTFEAHSKGGQYAGGQKGSAKVTTILDAGLSLEDFQTLANDFQSILENEIEKSGFKVLRMSEVDGMESFGKIKEKFDNKTDKKQGKASSDDIGTGTVKVMPDLTIFMFDEKSVMKGGGPAFYTMLKKTHAETNATMILQNLNVDFSTVELDVQLDAGRKGKTTTAEMKVLPKMRISSNSFDFIGPKGGPSSAPASLNGEFVSDKEYNARIYSDKKKAESLFSQWFSLKSKPSVDFDPRIVEITREDYMTAARDLFTQYSQSFANTLVVGAGGK</sequence>
<accession>A0A951IZ57</accession>
<evidence type="ECO:0000313" key="2">
    <source>
        <dbReference type="EMBL" id="MBW3468974.1"/>
    </source>
</evidence>
<keyword evidence="3" id="KW-1185">Reference proteome</keyword>
<comment type="caution">
    <text evidence="2">The sequence shown here is derived from an EMBL/GenBank/DDBJ whole genome shotgun (WGS) entry which is preliminary data.</text>
</comment>
<dbReference type="Proteomes" id="UP000727490">
    <property type="component" value="Unassembled WGS sequence"/>
</dbReference>
<dbReference type="AlphaFoldDB" id="A0A951IZ57"/>
<organism evidence="2 3">
    <name type="scientific">Arthrospiribacter ruber</name>
    <dbReference type="NCBI Taxonomy" id="2487934"/>
    <lineage>
        <taxon>Bacteria</taxon>
        <taxon>Pseudomonadati</taxon>
        <taxon>Bacteroidota</taxon>
        <taxon>Cytophagia</taxon>
        <taxon>Cytophagales</taxon>
        <taxon>Cyclobacteriaceae</taxon>
        <taxon>Arthrospiribacter</taxon>
    </lineage>
</organism>
<gene>
    <name evidence="2" type="ORF">EGN73_14315</name>
</gene>
<evidence type="ECO:0000256" key="1">
    <source>
        <dbReference type="SAM" id="SignalP"/>
    </source>
</evidence>
<dbReference type="RefSeq" id="WP_219291149.1">
    <property type="nucleotide sequence ID" value="NZ_RPHB01000006.1"/>
</dbReference>
<evidence type="ECO:0000313" key="3">
    <source>
        <dbReference type="Proteomes" id="UP000727490"/>
    </source>
</evidence>
<reference evidence="2 3" key="1">
    <citation type="journal article" date="2020" name="Syst. Appl. Microbiol.">
        <title>Arthrospiribacter ruber gen. nov., sp. nov., a novel bacterium isolated from Arthrospira cultures.</title>
        <authorList>
            <person name="Waleron M."/>
            <person name="Misztak A."/>
            <person name="Waleron M.M."/>
            <person name="Furmaniak M."/>
            <person name="Mrozik A."/>
            <person name="Waleron K."/>
        </authorList>
    </citation>
    <scope>NUCLEOTIDE SEQUENCE [LARGE SCALE GENOMIC DNA]</scope>
    <source>
        <strain evidence="2 3">DPMB0001</strain>
    </source>
</reference>
<feature type="signal peptide" evidence="1">
    <location>
        <begin position="1"/>
        <end position="20"/>
    </location>
</feature>
<proteinExistence type="predicted"/>